<dbReference type="KEGG" id="cln:UPTC3659_1457"/>
<reference evidence="2 3" key="1">
    <citation type="journal article" date="2014" name="Genome Biol. Evol.">
        <title>Comparative Genomics of the Campylobacter lari Group.</title>
        <authorList>
            <person name="Miller W.G."/>
            <person name="Yee E."/>
            <person name="Chapman M.H."/>
            <person name="Smith T.P."/>
            <person name="Bono J.L."/>
            <person name="Huynh S."/>
            <person name="Parker C.T."/>
            <person name="Vandamme P."/>
            <person name="Luong K."/>
            <person name="Korlach J."/>
        </authorList>
    </citation>
    <scope>NUCLEOTIDE SEQUENCE [LARGE SCALE GENOMIC DNA]</scope>
    <source>
        <strain evidence="3">RM3659</strain>
    </source>
</reference>
<dbReference type="AlphaFoldDB" id="A0A0A8HWX3"/>
<feature type="domain" description="Glycosyl transferase family 25" evidence="1">
    <location>
        <begin position="5"/>
        <end position="184"/>
    </location>
</feature>
<dbReference type="CDD" id="cd06532">
    <property type="entry name" value="Glyco_transf_25"/>
    <property type="match status" value="1"/>
</dbReference>
<sequence>MEKVKVFIINLERSEDRKKIMQEQIQKLFTYNPNLKNQLEFKFFKAIDGSKNEHLQFKSHFPWWCQLVLGRELSDSEKSCFASHYSLWKKCQELNNPIIILEDDVIFSDEFLNNSNIIEKLLNSNYEYIRFYYLFDKRIHHLNNNFYISYENTGGTQGYFIHPNAAKKFIKKAKYWFKPVDDYMDMYYYNKIQNIIYKPFLLDLSHMETTITQRKKKLNIPSKIIREVARFYFSTLRFIFTKKYH</sequence>
<accession>A0A0A8HWX3</accession>
<protein>
    <submittedName>
        <fullName evidence="2">Glycosyltransferase, family 25</fullName>
    </submittedName>
</protein>
<dbReference type="InterPro" id="IPR002654">
    <property type="entry name" value="Glyco_trans_25"/>
</dbReference>
<dbReference type="OrthoDB" id="1100027at2"/>
<keyword evidence="2" id="KW-0808">Transferase</keyword>
<dbReference type="EMBL" id="CP007775">
    <property type="protein sequence ID" value="AJD02287.1"/>
    <property type="molecule type" value="Genomic_DNA"/>
</dbReference>
<dbReference type="Proteomes" id="UP000031130">
    <property type="component" value="Chromosome"/>
</dbReference>
<name>A0A0A8HWX3_CAMLA</name>
<evidence type="ECO:0000313" key="2">
    <source>
        <dbReference type="EMBL" id="AJD02287.1"/>
    </source>
</evidence>
<dbReference type="HOGENOM" id="CLU_071269_3_1_7"/>
<dbReference type="RefSeq" id="WP_039626859.1">
    <property type="nucleotide sequence ID" value="NZ_CP007775.1"/>
</dbReference>
<evidence type="ECO:0000313" key="3">
    <source>
        <dbReference type="Proteomes" id="UP000031130"/>
    </source>
</evidence>
<gene>
    <name evidence="2" type="ORF">UPTC3659_1457</name>
</gene>
<organism evidence="2 3">
    <name type="scientific">Campylobacter lari NCTC 11845</name>
    <dbReference type="NCBI Taxonomy" id="1388749"/>
    <lineage>
        <taxon>Bacteria</taxon>
        <taxon>Pseudomonadati</taxon>
        <taxon>Campylobacterota</taxon>
        <taxon>Epsilonproteobacteria</taxon>
        <taxon>Campylobacterales</taxon>
        <taxon>Campylobacteraceae</taxon>
        <taxon>Campylobacter</taxon>
    </lineage>
</organism>
<proteinExistence type="predicted"/>
<dbReference type="Pfam" id="PF01755">
    <property type="entry name" value="Glyco_transf_25"/>
    <property type="match status" value="1"/>
</dbReference>
<dbReference type="GO" id="GO:0016740">
    <property type="term" value="F:transferase activity"/>
    <property type="evidence" value="ECO:0007669"/>
    <property type="project" value="UniProtKB-KW"/>
</dbReference>
<evidence type="ECO:0000259" key="1">
    <source>
        <dbReference type="Pfam" id="PF01755"/>
    </source>
</evidence>